<name>A0A2S9YVS8_9BACT</name>
<sequence length="215" mass="22915">MQIFALSLLSLSACDTDAAADQAKDKAKEVGELAKDKAKEVGEQAKDKAGELADSAVGKGKQMWAERNGQLSDAATGILAKGAQAQSDGAEALLAKGKQLAPVALDVAKTLHATVDADVDIEPIIQALDDEDAQRQLDQRIGDMPRVEAVNGVNVGFRDVSAWDSGGRESESAYLILWRAHNHLVGLVYRSHKRIHIDKMVAEAPRLISLVQGAL</sequence>
<comment type="caution">
    <text evidence="2">The sequence shown here is derived from an EMBL/GenBank/DDBJ whole genome shotgun (WGS) entry which is preliminary data.</text>
</comment>
<gene>
    <name evidence="2" type="ORF">ENSA7_11860</name>
</gene>
<dbReference type="AlphaFoldDB" id="A0A2S9YVS8"/>
<feature type="region of interest" description="Disordered" evidence="1">
    <location>
        <begin position="38"/>
        <end position="58"/>
    </location>
</feature>
<accession>A0A2S9YVS8</accession>
<reference evidence="2 3" key="1">
    <citation type="submission" date="2018-03" db="EMBL/GenBank/DDBJ databases">
        <title>Draft Genome Sequences of the Obligatory Marine Myxobacteria Enhygromyxa salina SWB007.</title>
        <authorList>
            <person name="Poehlein A."/>
            <person name="Moghaddam J.A."/>
            <person name="Harms H."/>
            <person name="Alanjari M."/>
            <person name="Koenig G.M."/>
            <person name="Daniel R."/>
            <person name="Schaeberle T.F."/>
        </authorList>
    </citation>
    <scope>NUCLEOTIDE SEQUENCE [LARGE SCALE GENOMIC DNA]</scope>
    <source>
        <strain evidence="2 3">SWB007</strain>
    </source>
</reference>
<organism evidence="2 3">
    <name type="scientific">Enhygromyxa salina</name>
    <dbReference type="NCBI Taxonomy" id="215803"/>
    <lineage>
        <taxon>Bacteria</taxon>
        <taxon>Pseudomonadati</taxon>
        <taxon>Myxococcota</taxon>
        <taxon>Polyangia</taxon>
        <taxon>Nannocystales</taxon>
        <taxon>Nannocystaceae</taxon>
        <taxon>Enhygromyxa</taxon>
    </lineage>
</organism>
<dbReference type="Gene3D" id="6.10.140.1430">
    <property type="match status" value="1"/>
</dbReference>
<evidence type="ECO:0000313" key="3">
    <source>
        <dbReference type="Proteomes" id="UP000238823"/>
    </source>
</evidence>
<dbReference type="Proteomes" id="UP000238823">
    <property type="component" value="Unassembled WGS sequence"/>
</dbReference>
<dbReference type="EMBL" id="PVNL01000030">
    <property type="protein sequence ID" value="PRQ09196.1"/>
    <property type="molecule type" value="Genomic_DNA"/>
</dbReference>
<protein>
    <submittedName>
        <fullName evidence="2">Uncharacterized protein</fullName>
    </submittedName>
</protein>
<proteinExistence type="predicted"/>
<feature type="compositionally biased region" description="Basic and acidic residues" evidence="1">
    <location>
        <begin position="38"/>
        <end position="51"/>
    </location>
</feature>
<evidence type="ECO:0000256" key="1">
    <source>
        <dbReference type="SAM" id="MobiDB-lite"/>
    </source>
</evidence>
<evidence type="ECO:0000313" key="2">
    <source>
        <dbReference type="EMBL" id="PRQ09196.1"/>
    </source>
</evidence>